<comment type="similarity">
    <text evidence="1">Belongs to the non-flavoprotein flavin reductase family.</text>
</comment>
<name>A0ABT9QW09_9ACTN</name>
<organism evidence="4 5">
    <name type="scientific">Streptosporangium brasiliense</name>
    <dbReference type="NCBI Taxonomy" id="47480"/>
    <lineage>
        <taxon>Bacteria</taxon>
        <taxon>Bacillati</taxon>
        <taxon>Actinomycetota</taxon>
        <taxon>Actinomycetes</taxon>
        <taxon>Streptosporangiales</taxon>
        <taxon>Streptosporangiaceae</taxon>
        <taxon>Streptosporangium</taxon>
    </lineage>
</organism>
<dbReference type="InterPro" id="IPR050268">
    <property type="entry name" value="NADH-dep_flavin_reductase"/>
</dbReference>
<evidence type="ECO:0000313" key="4">
    <source>
        <dbReference type="EMBL" id="MDP9861166.1"/>
    </source>
</evidence>
<dbReference type="SMART" id="SM00903">
    <property type="entry name" value="Flavin_Reduct"/>
    <property type="match status" value="1"/>
</dbReference>
<evidence type="ECO:0000313" key="5">
    <source>
        <dbReference type="Proteomes" id="UP001230426"/>
    </source>
</evidence>
<dbReference type="PANTHER" id="PTHR30466">
    <property type="entry name" value="FLAVIN REDUCTASE"/>
    <property type="match status" value="1"/>
</dbReference>
<proteinExistence type="inferred from homology"/>
<dbReference type="SUPFAM" id="SSF50475">
    <property type="entry name" value="FMN-binding split barrel"/>
    <property type="match status" value="1"/>
</dbReference>
<feature type="domain" description="Flavin reductase like" evidence="3">
    <location>
        <begin position="59"/>
        <end position="204"/>
    </location>
</feature>
<reference evidence="4 5" key="1">
    <citation type="submission" date="2023-07" db="EMBL/GenBank/DDBJ databases">
        <title>Sequencing the genomes of 1000 actinobacteria strains.</title>
        <authorList>
            <person name="Klenk H.-P."/>
        </authorList>
    </citation>
    <scope>NUCLEOTIDE SEQUENCE [LARGE SCALE GENOMIC DNA]</scope>
    <source>
        <strain evidence="4 5">DSM 44109</strain>
    </source>
</reference>
<dbReference type="RefSeq" id="WP_306856882.1">
    <property type="nucleotide sequence ID" value="NZ_JAUSRB010000001.1"/>
</dbReference>
<dbReference type="InterPro" id="IPR012349">
    <property type="entry name" value="Split_barrel_FMN-bd"/>
</dbReference>
<evidence type="ECO:0000256" key="2">
    <source>
        <dbReference type="ARBA" id="ARBA00023002"/>
    </source>
</evidence>
<keyword evidence="2" id="KW-0560">Oxidoreductase</keyword>
<dbReference type="Gene3D" id="2.30.110.10">
    <property type="entry name" value="Electron Transport, Fmn-binding Protein, Chain A"/>
    <property type="match status" value="1"/>
</dbReference>
<dbReference type="Pfam" id="PF01613">
    <property type="entry name" value="Flavin_Reduct"/>
    <property type="match status" value="1"/>
</dbReference>
<evidence type="ECO:0000256" key="1">
    <source>
        <dbReference type="ARBA" id="ARBA00008898"/>
    </source>
</evidence>
<dbReference type="Proteomes" id="UP001230426">
    <property type="component" value="Unassembled WGS sequence"/>
</dbReference>
<keyword evidence="5" id="KW-1185">Reference proteome</keyword>
<sequence length="207" mass="21545">MNTHAARLLEPDGHLRVTPGARGIIANGVAMHSGLPQGLSDGADNRAQAVDGTWFRSVLGHFATGVVAITAIDPDSGEPCGLAANSFTSVSLDPPLVAFCVAHTSTSWPRLRAAKSQTVNVLAEHQEAVCAALASRGGTKFAGLTWTDSPGGSPVIDEALAWIDCTIEAEYPAGDHVIVVARVHQLGLHGDGGPLLFFRGGYGRFRS</sequence>
<evidence type="ECO:0000259" key="3">
    <source>
        <dbReference type="SMART" id="SM00903"/>
    </source>
</evidence>
<accession>A0ABT9QW09</accession>
<protein>
    <submittedName>
        <fullName evidence="4">Flavin reductase (DIM6/NTAB) family NADH-FMN oxidoreductase RutF</fullName>
    </submittedName>
</protein>
<comment type="caution">
    <text evidence="4">The sequence shown here is derived from an EMBL/GenBank/DDBJ whole genome shotgun (WGS) entry which is preliminary data.</text>
</comment>
<dbReference type="InterPro" id="IPR002563">
    <property type="entry name" value="Flavin_Rdtase-like_dom"/>
</dbReference>
<dbReference type="EMBL" id="JAUSRB010000001">
    <property type="protein sequence ID" value="MDP9861166.1"/>
    <property type="molecule type" value="Genomic_DNA"/>
</dbReference>
<dbReference type="PANTHER" id="PTHR30466:SF11">
    <property type="entry name" value="FLAVIN-DEPENDENT MONOOXYGENASE, REDUCTASE SUBUNIT HSAB"/>
    <property type="match status" value="1"/>
</dbReference>
<gene>
    <name evidence="4" type="ORF">J2S55_000425</name>
</gene>